<organism evidence="3 4">
    <name type="scientific">Nonomuraea africana</name>
    <dbReference type="NCBI Taxonomy" id="46171"/>
    <lineage>
        <taxon>Bacteria</taxon>
        <taxon>Bacillati</taxon>
        <taxon>Actinomycetota</taxon>
        <taxon>Actinomycetes</taxon>
        <taxon>Streptosporangiales</taxon>
        <taxon>Streptosporangiaceae</taxon>
        <taxon>Nonomuraea</taxon>
    </lineage>
</organism>
<dbReference type="RefSeq" id="WP_225959002.1">
    <property type="nucleotide sequence ID" value="NZ_BAAASY010000018.1"/>
</dbReference>
<reference evidence="3 4" key="1">
    <citation type="submission" date="2020-10" db="EMBL/GenBank/DDBJ databases">
        <title>Sequencing the genomes of 1000 actinobacteria strains.</title>
        <authorList>
            <person name="Klenk H.-P."/>
        </authorList>
    </citation>
    <scope>NUCLEOTIDE SEQUENCE [LARGE SCALE GENOMIC DNA]</scope>
    <source>
        <strain evidence="3 4">DSM 43748</strain>
    </source>
</reference>
<comment type="caution">
    <text evidence="3">The sequence shown here is derived from an EMBL/GenBank/DDBJ whole genome shotgun (WGS) entry which is preliminary data.</text>
</comment>
<gene>
    <name evidence="3" type="ORF">H4W81_007883</name>
</gene>
<dbReference type="Pfam" id="PF22513">
    <property type="entry name" value="FitA-like_RHH"/>
    <property type="match status" value="1"/>
</dbReference>
<protein>
    <recommendedName>
        <fullName evidence="2">Antitoxin FitA-like ribbon-helix-helix domain-containing protein</fullName>
    </recommendedName>
</protein>
<evidence type="ECO:0000313" key="4">
    <source>
        <dbReference type="Proteomes" id="UP000661607"/>
    </source>
</evidence>
<feature type="domain" description="Antitoxin FitA-like ribbon-helix-helix" evidence="2">
    <location>
        <begin position="5"/>
        <end position="40"/>
    </location>
</feature>
<dbReference type="Proteomes" id="UP000661607">
    <property type="component" value="Unassembled WGS sequence"/>
</dbReference>
<keyword evidence="4" id="KW-1185">Reference proteome</keyword>
<feature type="region of interest" description="Disordered" evidence="1">
    <location>
        <begin position="56"/>
        <end position="78"/>
    </location>
</feature>
<proteinExistence type="predicted"/>
<evidence type="ECO:0000313" key="3">
    <source>
        <dbReference type="EMBL" id="MBE1565104.1"/>
    </source>
</evidence>
<sequence>MEDMATLYIRDVPEAVAEALKERAAAAGMSLSAYVARELADLAARPTNAEIVNRLKSRDRSDGPSTADILEAVAEGRR</sequence>
<dbReference type="EMBL" id="JADBEF010000001">
    <property type="protein sequence ID" value="MBE1565104.1"/>
    <property type="molecule type" value="Genomic_DNA"/>
</dbReference>
<dbReference type="InterPro" id="IPR010985">
    <property type="entry name" value="Ribbon_hlx_hlx"/>
</dbReference>
<evidence type="ECO:0000259" key="2">
    <source>
        <dbReference type="Pfam" id="PF22513"/>
    </source>
</evidence>
<dbReference type="InterPro" id="IPR053853">
    <property type="entry name" value="FitA-like_RHH"/>
</dbReference>
<dbReference type="SUPFAM" id="SSF47598">
    <property type="entry name" value="Ribbon-helix-helix"/>
    <property type="match status" value="1"/>
</dbReference>
<evidence type="ECO:0000256" key="1">
    <source>
        <dbReference type="SAM" id="MobiDB-lite"/>
    </source>
</evidence>
<name>A0ABR9KSV1_9ACTN</name>
<accession>A0ABR9KSV1</accession>